<gene>
    <name evidence="2" type="ORF">DV451_002154</name>
</gene>
<dbReference type="PANTHER" id="PTHR14905:SF7">
    <property type="entry name" value="VON WILLEBRAND FACTOR A DOMAIN-CONTAINING PROTEIN 7"/>
    <property type="match status" value="1"/>
</dbReference>
<dbReference type="AlphaFoldDB" id="A0A9P5KTP5"/>
<proteinExistence type="predicted"/>
<feature type="compositionally biased region" description="Polar residues" evidence="1">
    <location>
        <begin position="905"/>
        <end position="920"/>
    </location>
</feature>
<feature type="compositionally biased region" description="Polar residues" evidence="1">
    <location>
        <begin position="739"/>
        <end position="803"/>
    </location>
</feature>
<evidence type="ECO:0000313" key="3">
    <source>
        <dbReference type="Proteomes" id="UP000750522"/>
    </source>
</evidence>
<evidence type="ECO:0000256" key="1">
    <source>
        <dbReference type="SAM" id="MobiDB-lite"/>
    </source>
</evidence>
<feature type="compositionally biased region" description="Polar residues" evidence="1">
    <location>
        <begin position="616"/>
        <end position="631"/>
    </location>
</feature>
<feature type="compositionally biased region" description="Low complexity" evidence="1">
    <location>
        <begin position="632"/>
        <end position="671"/>
    </location>
</feature>
<dbReference type="PANTHER" id="PTHR14905">
    <property type="entry name" value="NG37"/>
    <property type="match status" value="1"/>
</dbReference>
<accession>A0A9P5KTP5</accession>
<dbReference type="InterPro" id="IPR010816">
    <property type="entry name" value="Het-C"/>
</dbReference>
<dbReference type="Pfam" id="PF07217">
    <property type="entry name" value="Het-C"/>
    <property type="match status" value="1"/>
</dbReference>
<sequence>MSNGAYGFGAGNIPSLAAVEGVNFRHGDIEDTLATLAMASGSFISKLKGGKKFNNLAIKRVYFGNWLRDYSQAIDVGTLSKNISPELIRIVLWIMAFTEFGYGTEEFEVTSDRLGVYRAEEHIDNPKGYAEGEDARTYDRRLRGPVDPRELEIDPQTGMKNYIANERGGNWPTSTEYVRTSLRKCIEKGRSSRANNSDADQYEALRLLGQSLHTLEDFSAHTNYCELVLIALGHRDVFPHVGSNCKINLNGQSVYPIVTGTFGGKDFLHSLLGGAQDSLSQVELGEIQEQLENGAGAQTSADALKKLFDMVPVDFTADEGQSYSLGGGSRSMGGDRGAFVSKKYSSISEEIDSLKNSCSGTNSSDPEDIISRLYPLFEFRDRVMKKIEIFMDSVPFLSTIKEKISDSLTLFVMGVIQPIIAPMLSDLVNGLHSGTEMVVNDDEQFRVWNDNNYDNPTHSQLSKDHFAAYLNEPAGKIATEVVAHVVPLVVKAWEDTSVNVDDVTNEALQVFHHPSLASTPIQRKMRETMEKWLNEVENRDAILRGLTSQGVRAGQNLKTGAKSGKQSAQPGHVHQDGCGHNMGFKIPSQSDAGLSDFDKLSLGGGAAAAAGAYGHQSGTSSYNSNHQGNKTSYNSGSSYSQNTSSSYSQPTSSGYSNTSNQYSSGGSSYNQHTPGRTSYGQPSPGRTSYGQQSSPGRTSYGQQSSSGRTSYGEQSSPGRTSYGQSSPGRTSYGEEPSPGRTSYGQSSPGRTSYGQQSSPGRTSYGQQSSSGRTSYGEQSSPGRTSYGQSSPGRTSYGQPSSPGRTERPSYSSGGYGGTESSYNHPSQSRPHREDSDTYPGAGRHTYGNNRDDEDSYSGAGRKSYGNSRLDDDDNRYSRPDHNSSSRYDFDNNRYGSESVGYGQSGVHNSSFSYGRSNTNRNDGDYEGGYGSNSNRYDNNSSNQYGSSTYGNESRFESENSNEYGRHQSNRFSNDDDEDYGRQNQNRGMPDRYGESQEYHEGSGGYSRY</sequence>
<name>A0A9P5KTP5_GEOCN</name>
<comment type="caution">
    <text evidence="2">The sequence shown here is derived from an EMBL/GenBank/DDBJ whole genome shotgun (WGS) entry which is preliminary data.</text>
</comment>
<evidence type="ECO:0000313" key="2">
    <source>
        <dbReference type="EMBL" id="KAF5101457.1"/>
    </source>
</evidence>
<dbReference type="InterPro" id="IPR052577">
    <property type="entry name" value="VWA7"/>
</dbReference>
<feature type="region of interest" description="Disordered" evidence="1">
    <location>
        <begin position="610"/>
        <end position="1008"/>
    </location>
</feature>
<feature type="region of interest" description="Disordered" evidence="1">
    <location>
        <begin position="558"/>
        <end position="585"/>
    </location>
</feature>
<dbReference type="EMBL" id="QQZK01000037">
    <property type="protein sequence ID" value="KAF5101457.1"/>
    <property type="molecule type" value="Genomic_DNA"/>
</dbReference>
<protein>
    <recommendedName>
        <fullName evidence="4">Het-C-domain-containing protein</fullName>
    </recommendedName>
</protein>
<feature type="compositionally biased region" description="Basic and acidic residues" evidence="1">
    <location>
        <begin position="874"/>
        <end position="891"/>
    </location>
</feature>
<feature type="compositionally biased region" description="Low complexity" evidence="1">
    <location>
        <begin position="931"/>
        <end position="944"/>
    </location>
</feature>
<dbReference type="Proteomes" id="UP000750522">
    <property type="component" value="Unassembled WGS sequence"/>
</dbReference>
<reference evidence="2" key="2">
    <citation type="submission" date="2020-01" db="EMBL/GenBank/DDBJ databases">
        <authorList>
            <person name="Perkins V."/>
            <person name="Lessard M.-H."/>
            <person name="Dugat-Bony E."/>
            <person name="Frenette M."/>
            <person name="Labrie S."/>
        </authorList>
    </citation>
    <scope>NUCLEOTIDE SEQUENCE</scope>
    <source>
        <strain evidence="2">LMA-70</strain>
    </source>
</reference>
<feature type="compositionally biased region" description="Basic and acidic residues" evidence="1">
    <location>
        <begin position="988"/>
        <end position="1000"/>
    </location>
</feature>
<reference evidence="2" key="1">
    <citation type="journal article" date="2020" name="Front. Microbiol.">
        <title>Phenotypic and Genetic Characterization of the Cheese Ripening Yeast Geotrichum candidum.</title>
        <authorList>
            <person name="Perkins V."/>
            <person name="Vignola S."/>
            <person name="Lessard M.H."/>
            <person name="Plante P.L."/>
            <person name="Corbeil J."/>
            <person name="Dugat-Bony E."/>
            <person name="Frenette M."/>
            <person name="Labrie S."/>
        </authorList>
    </citation>
    <scope>NUCLEOTIDE SEQUENCE</scope>
    <source>
        <strain evidence="2">LMA-70</strain>
    </source>
</reference>
<organism evidence="2 3">
    <name type="scientific">Geotrichum candidum</name>
    <name type="common">Oospora lactis</name>
    <name type="synonym">Dipodascus geotrichum</name>
    <dbReference type="NCBI Taxonomy" id="1173061"/>
    <lineage>
        <taxon>Eukaryota</taxon>
        <taxon>Fungi</taxon>
        <taxon>Dikarya</taxon>
        <taxon>Ascomycota</taxon>
        <taxon>Saccharomycotina</taxon>
        <taxon>Dipodascomycetes</taxon>
        <taxon>Dipodascales</taxon>
        <taxon>Dipodascaceae</taxon>
        <taxon>Geotrichum</taxon>
    </lineage>
</organism>
<feature type="compositionally biased region" description="Polar residues" evidence="1">
    <location>
        <begin position="672"/>
        <end position="729"/>
    </location>
</feature>
<evidence type="ECO:0008006" key="4">
    <source>
        <dbReference type="Google" id="ProtNLM"/>
    </source>
</evidence>